<proteinExistence type="predicted"/>
<keyword evidence="7" id="KW-1185">Reference proteome</keyword>
<name>A0A367YKY7_9ASCO</name>
<dbReference type="PROSITE" id="PS50294">
    <property type="entry name" value="WD_REPEATS_REGION"/>
    <property type="match status" value="1"/>
</dbReference>
<dbReference type="InterPro" id="IPR015943">
    <property type="entry name" value="WD40/YVTN_repeat-like_dom_sf"/>
</dbReference>
<dbReference type="Pfam" id="PF12894">
    <property type="entry name" value="ANAPC4_WD40"/>
    <property type="match status" value="1"/>
</dbReference>
<dbReference type="PROSITE" id="PS50082">
    <property type="entry name" value="WD_REPEATS_2"/>
    <property type="match status" value="1"/>
</dbReference>
<dbReference type="SUPFAM" id="SSF50978">
    <property type="entry name" value="WD40 repeat-like"/>
    <property type="match status" value="1"/>
</dbReference>
<feature type="compositionally biased region" description="Acidic residues" evidence="4">
    <location>
        <begin position="15"/>
        <end position="62"/>
    </location>
</feature>
<dbReference type="AlphaFoldDB" id="A0A367YKY7"/>
<feature type="compositionally biased region" description="Basic and acidic residues" evidence="4">
    <location>
        <begin position="1"/>
        <end position="10"/>
    </location>
</feature>
<feature type="domain" description="Anaphase-promoting complex subunit 4-like WD40" evidence="5">
    <location>
        <begin position="269"/>
        <end position="323"/>
    </location>
</feature>
<dbReference type="PANTHER" id="PTHR19857">
    <property type="entry name" value="MITOCHONDRIAL DIVISION PROTEIN 1-RELATED"/>
    <property type="match status" value="1"/>
</dbReference>
<dbReference type="SMART" id="SM00320">
    <property type="entry name" value="WD40"/>
    <property type="match status" value="8"/>
</dbReference>
<evidence type="ECO:0000256" key="1">
    <source>
        <dbReference type="ARBA" id="ARBA00022574"/>
    </source>
</evidence>
<dbReference type="InterPro" id="IPR036322">
    <property type="entry name" value="WD40_repeat_dom_sf"/>
</dbReference>
<protein>
    <submittedName>
        <fullName evidence="6">Ribosome assembly protein SQT1</fullName>
    </submittedName>
</protein>
<reference evidence="6 7" key="1">
    <citation type="submission" date="2018-06" db="EMBL/GenBank/DDBJ databases">
        <title>Whole genome sequencing of Candida tropicalis (genome annotated by CSBL at Korea University).</title>
        <authorList>
            <person name="Ahn J."/>
        </authorList>
    </citation>
    <scope>NUCLEOTIDE SEQUENCE [LARGE SCALE GENOMIC DNA]</scope>
    <source>
        <strain evidence="6 7">ATCC 20962</strain>
    </source>
</reference>
<dbReference type="InterPro" id="IPR024977">
    <property type="entry name" value="Apc4-like_WD40_dom"/>
</dbReference>
<evidence type="ECO:0000256" key="2">
    <source>
        <dbReference type="ARBA" id="ARBA00022737"/>
    </source>
</evidence>
<dbReference type="EMBL" id="QLNQ01000012">
    <property type="protein sequence ID" value="RCK66514.1"/>
    <property type="molecule type" value="Genomic_DNA"/>
</dbReference>
<dbReference type="Proteomes" id="UP000253472">
    <property type="component" value="Unassembled WGS sequence"/>
</dbReference>
<comment type="caution">
    <text evidence="6">The sequence shown here is derived from an EMBL/GenBank/DDBJ whole genome shotgun (WGS) entry which is preliminary data.</text>
</comment>
<accession>A0A367YKY7</accession>
<gene>
    <name evidence="6" type="primary">SQT1</name>
    <name evidence="6" type="ORF">Cantr_03520</name>
</gene>
<feature type="region of interest" description="Disordered" evidence="4">
    <location>
        <begin position="1"/>
        <end position="62"/>
    </location>
</feature>
<dbReference type="Gene3D" id="2.130.10.10">
    <property type="entry name" value="YVTN repeat-like/Quinoprotein amine dehydrogenase"/>
    <property type="match status" value="1"/>
</dbReference>
<evidence type="ECO:0000256" key="4">
    <source>
        <dbReference type="SAM" id="MobiDB-lite"/>
    </source>
</evidence>
<dbReference type="OrthoDB" id="10261640at2759"/>
<evidence type="ECO:0000313" key="7">
    <source>
        <dbReference type="Proteomes" id="UP000253472"/>
    </source>
</evidence>
<dbReference type="Pfam" id="PF00400">
    <property type="entry name" value="WD40"/>
    <property type="match status" value="2"/>
</dbReference>
<evidence type="ECO:0000313" key="6">
    <source>
        <dbReference type="EMBL" id="RCK66514.1"/>
    </source>
</evidence>
<dbReference type="InterPro" id="IPR051179">
    <property type="entry name" value="WD_repeat_multifunction"/>
</dbReference>
<feature type="repeat" description="WD" evidence="3">
    <location>
        <begin position="74"/>
        <end position="105"/>
    </location>
</feature>
<sequence length="427" mass="47329">MSVEQNHNEAADFNNENEEEYININEVAEEVADDDQQLAPPEDDDDEDQDEEMDLDDEQETIEIDMSNNSWTYFDQHKDSIFTVFAHPKLPMVVTGGGDNTAYLWTTHTQPPRFVGELQGHKESVVSGGFTADGKFVITADMNGFIQVFKATKGGEKWVKFSELDEVEEVLFVTVHPSLPYFAFGATDGSIWVYQIDDANKLLVQIMSGFSHTLECNGAVFIPGKDENDLTLVSISEDGTVVNWNCFTGQVNYKLQPHDDFKGVESPWVTIKAHGNLLAIGGRDGQLAIINNDTGKIVHTLKTLDNVDDIAELSIEALSWCENKNINLLAVGLVSGDILLFDTQQWRLRKNLKVDDAITKLQFIGETPVLVGSSMDGKIYKWDARTGEQLFAGVGHNMGVLDFAIVESGKKLVTAGDEGVSLVFLHE</sequence>
<dbReference type="PANTHER" id="PTHR19857:SF8">
    <property type="entry name" value="ANGIO-ASSOCIATED MIGRATORY CELL PROTEIN"/>
    <property type="match status" value="1"/>
</dbReference>
<evidence type="ECO:0000256" key="3">
    <source>
        <dbReference type="PROSITE-ProRule" id="PRU00221"/>
    </source>
</evidence>
<keyword evidence="2" id="KW-0677">Repeat</keyword>
<dbReference type="STRING" id="5486.A0A367YKY7"/>
<dbReference type="InterPro" id="IPR001680">
    <property type="entry name" value="WD40_rpt"/>
</dbReference>
<organism evidence="6 7">
    <name type="scientific">Candida viswanathii</name>
    <dbReference type="NCBI Taxonomy" id="5486"/>
    <lineage>
        <taxon>Eukaryota</taxon>
        <taxon>Fungi</taxon>
        <taxon>Dikarya</taxon>
        <taxon>Ascomycota</taxon>
        <taxon>Saccharomycotina</taxon>
        <taxon>Pichiomycetes</taxon>
        <taxon>Debaryomycetaceae</taxon>
        <taxon>Candida/Lodderomyces clade</taxon>
        <taxon>Candida</taxon>
    </lineage>
</organism>
<evidence type="ECO:0000259" key="5">
    <source>
        <dbReference type="Pfam" id="PF12894"/>
    </source>
</evidence>
<keyword evidence="1 3" id="KW-0853">WD repeat</keyword>
<dbReference type="FunFam" id="2.130.10.10:FF:000630">
    <property type="entry name" value="Ribosome assembly protein SQT1"/>
    <property type="match status" value="1"/>
</dbReference>